<evidence type="ECO:0000313" key="2">
    <source>
        <dbReference type="EMBL" id="PWC30318.1"/>
    </source>
</evidence>
<dbReference type="InterPro" id="IPR050266">
    <property type="entry name" value="AB_hydrolase_sf"/>
</dbReference>
<dbReference type="AlphaFoldDB" id="A0A2U1V8T3"/>
<protein>
    <submittedName>
        <fullName evidence="2">Alpha/beta hydrolase</fullName>
    </submittedName>
</protein>
<feature type="domain" description="AB hydrolase-1" evidence="1">
    <location>
        <begin position="25"/>
        <end position="197"/>
    </location>
</feature>
<dbReference type="Pfam" id="PF00561">
    <property type="entry name" value="Abhydrolase_1"/>
    <property type="match status" value="1"/>
</dbReference>
<dbReference type="Gene3D" id="3.40.50.1820">
    <property type="entry name" value="alpha/beta hydrolase"/>
    <property type="match status" value="1"/>
</dbReference>
<dbReference type="SUPFAM" id="SSF53474">
    <property type="entry name" value="alpha/beta-Hydrolases"/>
    <property type="match status" value="1"/>
</dbReference>
<dbReference type="GO" id="GO:0016787">
    <property type="term" value="F:hydrolase activity"/>
    <property type="evidence" value="ECO:0007669"/>
    <property type="project" value="UniProtKB-KW"/>
</dbReference>
<organism evidence="2 3">
    <name type="scientific">Teichococcus aestuarii</name>
    <dbReference type="NCBI Taxonomy" id="568898"/>
    <lineage>
        <taxon>Bacteria</taxon>
        <taxon>Pseudomonadati</taxon>
        <taxon>Pseudomonadota</taxon>
        <taxon>Alphaproteobacteria</taxon>
        <taxon>Acetobacterales</taxon>
        <taxon>Roseomonadaceae</taxon>
        <taxon>Roseomonas</taxon>
    </lineage>
</organism>
<dbReference type="InterPro" id="IPR029058">
    <property type="entry name" value="AB_hydrolase_fold"/>
</dbReference>
<sequence length="296" mass="31911">MRRIEAGGLSVAYREAGPAEGPVAILLHGFPYDIHAYDAVAEMLAAAGWRCVIPFLRGYGGTRFLSAGTPRSGQQAALGADLLALMEALRIPRAVLAGYDWGGRAACVAAALWPERARGLVSCGTGYNIQDLARAGEPAAPEKELRHWYQYYFQTGRGRAGLAQNRRDLCRLLWRLWSPEWAFDEATFARSAAAFDNPDFVEVVIHSYRHRHGGAPGDPALEEIEARLAAQPRIPVPAIVLQGAADGVEGPLPAEDRNAAHFAGPYARRILPGIGHNVPQEAPEEFARAVMAVAAG</sequence>
<comment type="caution">
    <text evidence="2">The sequence shown here is derived from an EMBL/GenBank/DDBJ whole genome shotgun (WGS) entry which is preliminary data.</text>
</comment>
<dbReference type="PRINTS" id="PR00412">
    <property type="entry name" value="EPOXHYDRLASE"/>
</dbReference>
<keyword evidence="2" id="KW-0378">Hydrolase</keyword>
<dbReference type="Proteomes" id="UP000245048">
    <property type="component" value="Unassembled WGS sequence"/>
</dbReference>
<gene>
    <name evidence="2" type="ORF">CR165_04540</name>
</gene>
<accession>A0A2U1V8T3</accession>
<dbReference type="InterPro" id="IPR000639">
    <property type="entry name" value="Epox_hydrolase-like"/>
</dbReference>
<evidence type="ECO:0000259" key="1">
    <source>
        <dbReference type="Pfam" id="PF00561"/>
    </source>
</evidence>
<dbReference type="InterPro" id="IPR000073">
    <property type="entry name" value="AB_hydrolase_1"/>
</dbReference>
<dbReference type="OrthoDB" id="9780765at2"/>
<dbReference type="PANTHER" id="PTHR43798">
    <property type="entry name" value="MONOACYLGLYCEROL LIPASE"/>
    <property type="match status" value="1"/>
</dbReference>
<proteinExistence type="predicted"/>
<name>A0A2U1V8T3_9PROT</name>
<keyword evidence="3" id="KW-1185">Reference proteome</keyword>
<reference evidence="3" key="1">
    <citation type="submission" date="2017-10" db="EMBL/GenBank/DDBJ databases">
        <authorList>
            <person name="Toshchakov S.V."/>
            <person name="Goeva M.A."/>
        </authorList>
    </citation>
    <scope>NUCLEOTIDE SEQUENCE [LARGE SCALE GENOMIC DNA]</scope>
    <source>
        <strain evidence="3">JR1/69-1-13</strain>
    </source>
</reference>
<dbReference type="EMBL" id="PDOA01000002">
    <property type="protein sequence ID" value="PWC30318.1"/>
    <property type="molecule type" value="Genomic_DNA"/>
</dbReference>
<evidence type="ECO:0000313" key="3">
    <source>
        <dbReference type="Proteomes" id="UP000245048"/>
    </source>
</evidence>